<reference evidence="6" key="1">
    <citation type="submission" date="2020-11" db="EMBL/GenBank/DDBJ databases">
        <title>Intraspecies plasmid and genomic variation of Mycobacterium kubicae revealed by the complete genome sequences of two clinical isolates.</title>
        <authorList>
            <person name="Hendrix J.R."/>
            <person name="Epperson L.E."/>
            <person name="Honda J.R."/>
            <person name="Strong M."/>
        </authorList>
    </citation>
    <scope>NUCLEOTIDE SEQUENCE</scope>
    <source>
        <strain evidence="6">JCM 13573</strain>
    </source>
</reference>
<feature type="domain" description="HTH tetR-type" evidence="5">
    <location>
        <begin position="10"/>
        <end position="70"/>
    </location>
</feature>
<dbReference type="RefSeq" id="WP_085074987.1">
    <property type="nucleotide sequence ID" value="NZ_BLKU01000005.1"/>
</dbReference>
<organism evidence="6 7">
    <name type="scientific">Mycobacterium kubicae</name>
    <dbReference type="NCBI Taxonomy" id="120959"/>
    <lineage>
        <taxon>Bacteria</taxon>
        <taxon>Bacillati</taxon>
        <taxon>Actinomycetota</taxon>
        <taxon>Actinomycetes</taxon>
        <taxon>Mycobacteriales</taxon>
        <taxon>Mycobacteriaceae</taxon>
        <taxon>Mycobacterium</taxon>
        <taxon>Mycobacterium simiae complex</taxon>
    </lineage>
</organism>
<dbReference type="Gene3D" id="1.10.10.60">
    <property type="entry name" value="Homeodomain-like"/>
    <property type="match status" value="1"/>
</dbReference>
<dbReference type="KEGG" id="mku:I2456_24955"/>
<dbReference type="InterPro" id="IPR050109">
    <property type="entry name" value="HTH-type_TetR-like_transc_reg"/>
</dbReference>
<keyword evidence="2 4" id="KW-0238">DNA-binding</keyword>
<evidence type="ECO:0000259" key="5">
    <source>
        <dbReference type="PROSITE" id="PS50977"/>
    </source>
</evidence>
<feature type="DNA-binding region" description="H-T-H motif" evidence="4">
    <location>
        <begin position="33"/>
        <end position="52"/>
    </location>
</feature>
<dbReference type="AlphaFoldDB" id="A0AAX1J8G4"/>
<dbReference type="SUPFAM" id="SSF48498">
    <property type="entry name" value="Tetracyclin repressor-like, C-terminal domain"/>
    <property type="match status" value="1"/>
</dbReference>
<protein>
    <submittedName>
        <fullName evidence="6">TetR/AcrR family transcriptional regulator</fullName>
    </submittedName>
</protein>
<dbReference type="PANTHER" id="PTHR30055:SF148">
    <property type="entry name" value="TETR-FAMILY TRANSCRIPTIONAL REGULATOR"/>
    <property type="match status" value="1"/>
</dbReference>
<dbReference type="Pfam" id="PF16859">
    <property type="entry name" value="TetR_C_11"/>
    <property type="match status" value="1"/>
</dbReference>
<dbReference type="GO" id="GO:0003700">
    <property type="term" value="F:DNA-binding transcription factor activity"/>
    <property type="evidence" value="ECO:0007669"/>
    <property type="project" value="TreeGrafter"/>
</dbReference>
<name>A0AAX1J8G4_9MYCO</name>
<sequence>MGSRGRARDPQIDAAIRLAAAELLAEVGYASLTMEAVAARAGVSKATLYLRYPSRAVLVFDAIFGKTKTLLIPDYGDIRAELREAYRWAVDEFSAREARAAIPGLLAEIGSAPELARLVREVALQSEYERVRSLLERAQSRGQIRADADVALIIDAFIGTALARVTLIDHAVDHAFGDRLVDLLLDGAR</sequence>
<evidence type="ECO:0000313" key="7">
    <source>
        <dbReference type="Proteomes" id="UP000663583"/>
    </source>
</evidence>
<dbReference type="InterPro" id="IPR011075">
    <property type="entry name" value="TetR_C"/>
</dbReference>
<dbReference type="Pfam" id="PF00440">
    <property type="entry name" value="TetR_N"/>
    <property type="match status" value="1"/>
</dbReference>
<evidence type="ECO:0000256" key="4">
    <source>
        <dbReference type="PROSITE-ProRule" id="PRU00335"/>
    </source>
</evidence>
<evidence type="ECO:0000313" key="6">
    <source>
        <dbReference type="EMBL" id="QPI37486.1"/>
    </source>
</evidence>
<keyword evidence="3" id="KW-0804">Transcription</keyword>
<evidence type="ECO:0000256" key="2">
    <source>
        <dbReference type="ARBA" id="ARBA00023125"/>
    </source>
</evidence>
<dbReference type="Proteomes" id="UP000663583">
    <property type="component" value="Chromosome"/>
</dbReference>
<evidence type="ECO:0000256" key="3">
    <source>
        <dbReference type="ARBA" id="ARBA00023163"/>
    </source>
</evidence>
<dbReference type="PROSITE" id="PS50977">
    <property type="entry name" value="HTH_TETR_2"/>
    <property type="match status" value="1"/>
</dbReference>
<dbReference type="InterPro" id="IPR009057">
    <property type="entry name" value="Homeodomain-like_sf"/>
</dbReference>
<dbReference type="SUPFAM" id="SSF46689">
    <property type="entry name" value="Homeodomain-like"/>
    <property type="match status" value="1"/>
</dbReference>
<dbReference type="Gene3D" id="1.10.357.10">
    <property type="entry name" value="Tetracycline Repressor, domain 2"/>
    <property type="match status" value="1"/>
</dbReference>
<dbReference type="InterPro" id="IPR036271">
    <property type="entry name" value="Tet_transcr_reg_TetR-rel_C_sf"/>
</dbReference>
<accession>A0AAX1J8G4</accession>
<keyword evidence="1" id="KW-0805">Transcription regulation</keyword>
<dbReference type="EMBL" id="CP065047">
    <property type="protein sequence ID" value="QPI37486.1"/>
    <property type="molecule type" value="Genomic_DNA"/>
</dbReference>
<dbReference type="PANTHER" id="PTHR30055">
    <property type="entry name" value="HTH-TYPE TRANSCRIPTIONAL REGULATOR RUTR"/>
    <property type="match status" value="1"/>
</dbReference>
<dbReference type="GO" id="GO:0000976">
    <property type="term" value="F:transcription cis-regulatory region binding"/>
    <property type="evidence" value="ECO:0007669"/>
    <property type="project" value="TreeGrafter"/>
</dbReference>
<dbReference type="PRINTS" id="PR00455">
    <property type="entry name" value="HTHTETR"/>
</dbReference>
<proteinExistence type="predicted"/>
<gene>
    <name evidence="6" type="ORF">I2456_24955</name>
</gene>
<dbReference type="InterPro" id="IPR001647">
    <property type="entry name" value="HTH_TetR"/>
</dbReference>
<evidence type="ECO:0000256" key="1">
    <source>
        <dbReference type="ARBA" id="ARBA00023015"/>
    </source>
</evidence>